<comment type="subcellular location">
    <subcellularLocation>
        <location evidence="2 19">Cell membrane</location>
        <topology evidence="2 19">Multi-pass membrane protein</topology>
    </subcellularLocation>
</comment>
<evidence type="ECO:0000256" key="9">
    <source>
        <dbReference type="ARBA" id="ARBA00022679"/>
    </source>
</evidence>
<comment type="similarity">
    <text evidence="4 19">Belongs to the CobS family.</text>
</comment>
<feature type="transmembrane region" description="Helical" evidence="19">
    <location>
        <begin position="110"/>
        <end position="132"/>
    </location>
</feature>
<evidence type="ECO:0000256" key="1">
    <source>
        <dbReference type="ARBA" id="ARBA00001946"/>
    </source>
</evidence>
<comment type="catalytic activity">
    <reaction evidence="17 19">
        <text>alpha-ribazole + adenosylcob(III)inamide-GDP = adenosylcob(III)alamin + GMP + H(+)</text>
        <dbReference type="Rhea" id="RHEA:16049"/>
        <dbReference type="ChEBI" id="CHEBI:10329"/>
        <dbReference type="ChEBI" id="CHEBI:15378"/>
        <dbReference type="ChEBI" id="CHEBI:18408"/>
        <dbReference type="ChEBI" id="CHEBI:58115"/>
        <dbReference type="ChEBI" id="CHEBI:60487"/>
        <dbReference type="EC" id="2.7.8.26"/>
    </reaction>
</comment>
<evidence type="ECO:0000256" key="8">
    <source>
        <dbReference type="ARBA" id="ARBA00022573"/>
    </source>
</evidence>
<comment type="caution">
    <text evidence="20">The sequence shown here is derived from an EMBL/GenBank/DDBJ whole genome shotgun (WGS) entry which is preliminary data.</text>
</comment>
<gene>
    <name evidence="19" type="primary">cobS</name>
    <name evidence="20" type="ORF">ISM_17245</name>
</gene>
<proteinExistence type="inferred from homology"/>
<dbReference type="GO" id="GO:0051073">
    <property type="term" value="F:adenosylcobinamide-GDP ribazoletransferase activity"/>
    <property type="evidence" value="ECO:0007669"/>
    <property type="project" value="UniProtKB-UniRule"/>
</dbReference>
<dbReference type="PANTHER" id="PTHR34148">
    <property type="entry name" value="ADENOSYLCOBINAMIDE-GDP RIBAZOLETRANSFERASE"/>
    <property type="match status" value="1"/>
</dbReference>
<dbReference type="eggNOG" id="COG0368">
    <property type="taxonomic scope" value="Bacteria"/>
</dbReference>
<dbReference type="RefSeq" id="WP_009815458.1">
    <property type="nucleotide sequence ID" value="NZ_CH724156.1"/>
</dbReference>
<evidence type="ECO:0000313" key="20">
    <source>
        <dbReference type="EMBL" id="EAP76633.1"/>
    </source>
</evidence>
<feature type="transmembrane region" description="Helical" evidence="19">
    <location>
        <begin position="182"/>
        <end position="213"/>
    </location>
</feature>
<evidence type="ECO:0000313" key="21">
    <source>
        <dbReference type="Proteomes" id="UP000005954"/>
    </source>
</evidence>
<dbReference type="HAMAP" id="MF_00719">
    <property type="entry name" value="CobS"/>
    <property type="match status" value="1"/>
</dbReference>
<dbReference type="GO" id="GO:0008818">
    <property type="term" value="F:cobalamin 5'-phosphate synthase activity"/>
    <property type="evidence" value="ECO:0007669"/>
    <property type="project" value="UniProtKB-UniRule"/>
</dbReference>
<keyword evidence="7 19" id="KW-1003">Cell membrane</keyword>
<evidence type="ECO:0000256" key="15">
    <source>
        <dbReference type="ARBA" id="ARBA00032605"/>
    </source>
</evidence>
<evidence type="ECO:0000256" key="14">
    <source>
        <dbReference type="ARBA" id="ARBA00025228"/>
    </source>
</evidence>
<evidence type="ECO:0000256" key="2">
    <source>
        <dbReference type="ARBA" id="ARBA00004651"/>
    </source>
</evidence>
<evidence type="ECO:0000256" key="13">
    <source>
        <dbReference type="ARBA" id="ARBA00023136"/>
    </source>
</evidence>
<feature type="transmembrane region" description="Helical" evidence="19">
    <location>
        <begin position="35"/>
        <end position="55"/>
    </location>
</feature>
<keyword evidence="10 19" id="KW-0812">Transmembrane</keyword>
<evidence type="ECO:0000256" key="5">
    <source>
        <dbReference type="ARBA" id="ARBA00013200"/>
    </source>
</evidence>
<feature type="transmembrane region" description="Helical" evidence="19">
    <location>
        <begin position="139"/>
        <end position="162"/>
    </location>
</feature>
<dbReference type="EMBL" id="AALY01000002">
    <property type="protein sequence ID" value="EAP76633.1"/>
    <property type="molecule type" value="Genomic_DNA"/>
</dbReference>
<comment type="catalytic activity">
    <reaction evidence="18 19">
        <text>alpha-ribazole 5'-phosphate + adenosylcob(III)inamide-GDP = adenosylcob(III)alamin 5'-phosphate + GMP + H(+)</text>
        <dbReference type="Rhea" id="RHEA:23560"/>
        <dbReference type="ChEBI" id="CHEBI:15378"/>
        <dbReference type="ChEBI" id="CHEBI:57918"/>
        <dbReference type="ChEBI" id="CHEBI:58115"/>
        <dbReference type="ChEBI" id="CHEBI:60487"/>
        <dbReference type="ChEBI" id="CHEBI:60493"/>
        <dbReference type="EC" id="2.7.8.26"/>
    </reaction>
</comment>
<comment type="pathway">
    <text evidence="3 19">Cofactor biosynthesis; adenosylcobalamin biosynthesis; adenosylcobalamin from cob(II)yrinate a,c-diamide: step 7/7.</text>
</comment>
<evidence type="ECO:0000256" key="10">
    <source>
        <dbReference type="ARBA" id="ARBA00022692"/>
    </source>
</evidence>
<dbReference type="InterPro" id="IPR003805">
    <property type="entry name" value="CobS"/>
</dbReference>
<dbReference type="Pfam" id="PF02654">
    <property type="entry name" value="CobS"/>
    <property type="match status" value="1"/>
</dbReference>
<evidence type="ECO:0000256" key="11">
    <source>
        <dbReference type="ARBA" id="ARBA00022842"/>
    </source>
</evidence>
<name>A3SQ93_ROSNI</name>
<protein>
    <recommendedName>
        <fullName evidence="6 19">Adenosylcobinamide-GDP ribazoletransferase</fullName>
        <ecNumber evidence="5 19">2.7.8.26</ecNumber>
    </recommendedName>
    <alternativeName>
        <fullName evidence="16 19">Cobalamin synthase</fullName>
    </alternativeName>
    <alternativeName>
        <fullName evidence="15 19">Cobalamin-5'-phosphate synthase</fullName>
    </alternativeName>
</protein>
<dbReference type="OrthoDB" id="9794626at2"/>
<keyword evidence="12 19" id="KW-1133">Transmembrane helix</keyword>
<dbReference type="HOGENOM" id="CLU_057426_1_0_5"/>
<dbReference type="PANTHER" id="PTHR34148:SF1">
    <property type="entry name" value="ADENOSYLCOBINAMIDE-GDP RIBAZOLETRANSFERASE"/>
    <property type="match status" value="1"/>
</dbReference>
<organism evidence="20 21">
    <name type="scientific">Roseovarius nubinhibens (strain ATCC BAA-591 / DSM 15170 / ISM)</name>
    <dbReference type="NCBI Taxonomy" id="89187"/>
    <lineage>
        <taxon>Bacteria</taxon>
        <taxon>Pseudomonadati</taxon>
        <taxon>Pseudomonadota</taxon>
        <taxon>Alphaproteobacteria</taxon>
        <taxon>Rhodobacterales</taxon>
        <taxon>Roseobacteraceae</taxon>
        <taxon>Roseovarius</taxon>
    </lineage>
</organism>
<sequence>MSPRASELVTAFSLLSRLPLPRGVADPDLNAASAWAYGAVGLGLGLLASLAMLCATLIGLPAPLVALTGLGTLIALSGAMHEDGLADVADGFWGGWTQEIRLEIMRDSRIGTYGVVALILSLGARWVTLWYLIEISTGFACAAVIASAALSRALMPFLMALLPHARKDGLSHGVGLVSLENAWLGLAIALIPALIFAGFGVFPALFWAALLTWGMAQLAQAKIAGQSGDVLGATQQVAEIAILASLLI</sequence>
<evidence type="ECO:0000256" key="17">
    <source>
        <dbReference type="ARBA" id="ARBA00048623"/>
    </source>
</evidence>
<dbReference type="AlphaFoldDB" id="A3SQ93"/>
<keyword evidence="13 19" id="KW-0472">Membrane</keyword>
<evidence type="ECO:0000256" key="18">
    <source>
        <dbReference type="ARBA" id="ARBA00049504"/>
    </source>
</evidence>
<dbReference type="GO" id="GO:0005886">
    <property type="term" value="C:plasma membrane"/>
    <property type="evidence" value="ECO:0007669"/>
    <property type="project" value="UniProtKB-SubCell"/>
</dbReference>
<evidence type="ECO:0000256" key="3">
    <source>
        <dbReference type="ARBA" id="ARBA00004663"/>
    </source>
</evidence>
<comment type="cofactor">
    <cofactor evidence="1 19">
        <name>Mg(2+)</name>
        <dbReference type="ChEBI" id="CHEBI:18420"/>
    </cofactor>
</comment>
<evidence type="ECO:0000256" key="4">
    <source>
        <dbReference type="ARBA" id="ARBA00010561"/>
    </source>
</evidence>
<dbReference type="EC" id="2.7.8.26" evidence="5 19"/>
<accession>A3SQ93</accession>
<keyword evidence="11 19" id="KW-0460">Magnesium</keyword>
<evidence type="ECO:0000256" key="19">
    <source>
        <dbReference type="HAMAP-Rule" id="MF_00719"/>
    </source>
</evidence>
<keyword evidence="21" id="KW-1185">Reference proteome</keyword>
<evidence type="ECO:0000256" key="16">
    <source>
        <dbReference type="ARBA" id="ARBA00032853"/>
    </source>
</evidence>
<evidence type="ECO:0000256" key="6">
    <source>
        <dbReference type="ARBA" id="ARBA00015850"/>
    </source>
</evidence>
<keyword evidence="8 19" id="KW-0169">Cobalamin biosynthesis</keyword>
<feature type="transmembrane region" description="Helical" evidence="19">
    <location>
        <begin position="62"/>
        <end position="80"/>
    </location>
</feature>
<dbReference type="STRING" id="89187.ISM_17245"/>
<evidence type="ECO:0000256" key="12">
    <source>
        <dbReference type="ARBA" id="ARBA00022989"/>
    </source>
</evidence>
<dbReference type="UniPathway" id="UPA00148">
    <property type="reaction ID" value="UER00238"/>
</dbReference>
<dbReference type="Proteomes" id="UP000005954">
    <property type="component" value="Unassembled WGS sequence"/>
</dbReference>
<keyword evidence="9 19" id="KW-0808">Transferase</keyword>
<evidence type="ECO:0000256" key="7">
    <source>
        <dbReference type="ARBA" id="ARBA00022475"/>
    </source>
</evidence>
<dbReference type="GO" id="GO:0009236">
    <property type="term" value="P:cobalamin biosynthetic process"/>
    <property type="evidence" value="ECO:0007669"/>
    <property type="project" value="UniProtKB-UniRule"/>
</dbReference>
<reference evidence="20 21" key="1">
    <citation type="submission" date="2005-12" db="EMBL/GenBank/DDBJ databases">
        <authorList>
            <person name="Moran M.A."/>
            <person name="Ferriera S."/>
            <person name="Johnson J."/>
            <person name="Kravitz S."/>
            <person name="Halpern A."/>
            <person name="Remington K."/>
            <person name="Beeson K."/>
            <person name="Tran B."/>
            <person name="Rogers Y.-H."/>
            <person name="Friedman R."/>
            <person name="Venter J.C."/>
        </authorList>
    </citation>
    <scope>NUCLEOTIDE SEQUENCE [LARGE SCALE GENOMIC DNA]</scope>
    <source>
        <strain evidence="21">ATCC BAA-591 / DSM 15170 / ISM</strain>
    </source>
</reference>
<comment type="function">
    <text evidence="14 19">Joins adenosylcobinamide-GDP and alpha-ribazole to generate adenosylcobalamin (Ado-cobalamin). Also synthesizes adenosylcobalamin 5'-phosphate from adenosylcobinamide-GDP and alpha-ribazole 5'-phosphate.</text>
</comment>